<dbReference type="EMBL" id="KQ435891">
    <property type="protein sequence ID" value="KOX69451.1"/>
    <property type="molecule type" value="Genomic_DNA"/>
</dbReference>
<reference evidence="2 3" key="1">
    <citation type="submission" date="2015-07" db="EMBL/GenBank/DDBJ databases">
        <title>The genome of Melipona quadrifasciata.</title>
        <authorList>
            <person name="Pan H."/>
            <person name="Kapheim K."/>
        </authorList>
    </citation>
    <scope>NUCLEOTIDE SEQUENCE [LARGE SCALE GENOMIC DNA]</scope>
    <source>
        <strain evidence="2">0111107301</strain>
        <tissue evidence="2">Whole body</tissue>
    </source>
</reference>
<evidence type="ECO:0000313" key="2">
    <source>
        <dbReference type="EMBL" id="KOX69451.1"/>
    </source>
</evidence>
<organism evidence="2 3">
    <name type="scientific">Melipona quadrifasciata</name>
    <dbReference type="NCBI Taxonomy" id="166423"/>
    <lineage>
        <taxon>Eukaryota</taxon>
        <taxon>Metazoa</taxon>
        <taxon>Ecdysozoa</taxon>
        <taxon>Arthropoda</taxon>
        <taxon>Hexapoda</taxon>
        <taxon>Insecta</taxon>
        <taxon>Pterygota</taxon>
        <taxon>Neoptera</taxon>
        <taxon>Endopterygota</taxon>
        <taxon>Hymenoptera</taxon>
        <taxon>Apocrita</taxon>
        <taxon>Aculeata</taxon>
        <taxon>Apoidea</taxon>
        <taxon>Anthophila</taxon>
        <taxon>Apidae</taxon>
        <taxon>Melipona</taxon>
    </lineage>
</organism>
<dbReference type="OrthoDB" id="7604870at2759"/>
<keyword evidence="1" id="KW-0732">Signal</keyword>
<feature type="chain" id="PRO_5005859789" evidence="1">
    <location>
        <begin position="17"/>
        <end position="88"/>
    </location>
</feature>
<sequence>MKQILTVCLLLTAADADIFLEISERPLNRFHLERWFPLSGYWFTPPRCHIKLGDLFSKDQQNKESESCTVVKICHSPLINETISCYIL</sequence>
<dbReference type="Proteomes" id="UP000053105">
    <property type="component" value="Unassembled WGS sequence"/>
</dbReference>
<gene>
    <name evidence="2" type="ORF">WN51_05614</name>
</gene>
<feature type="signal peptide" evidence="1">
    <location>
        <begin position="1"/>
        <end position="16"/>
    </location>
</feature>
<proteinExistence type="predicted"/>
<name>A0A0N0U3R6_9HYME</name>
<evidence type="ECO:0000256" key="1">
    <source>
        <dbReference type="SAM" id="SignalP"/>
    </source>
</evidence>
<dbReference type="AlphaFoldDB" id="A0A0N0U3R6"/>
<accession>A0A0N0U3R6</accession>
<protein>
    <submittedName>
        <fullName evidence="2">Uncharacterized protein</fullName>
    </submittedName>
</protein>
<keyword evidence="3" id="KW-1185">Reference proteome</keyword>
<evidence type="ECO:0000313" key="3">
    <source>
        <dbReference type="Proteomes" id="UP000053105"/>
    </source>
</evidence>